<feature type="transmembrane region" description="Helical" evidence="8">
    <location>
        <begin position="262"/>
        <end position="290"/>
    </location>
</feature>
<dbReference type="EMBL" id="LRIE01000084">
    <property type="protein sequence ID" value="KZM33744.1"/>
    <property type="molecule type" value="Genomic_DNA"/>
</dbReference>
<reference evidence="9 10" key="1">
    <citation type="submission" date="2016-01" db="EMBL/GenBank/DDBJ databases">
        <title>Genome sequence of Oerskovia enterophila VJag, an agar and cellulose degrading bacterium.</title>
        <authorList>
            <person name="Poehlein A."/>
            <person name="Jag V."/>
            <person name="Bengelsdorf F."/>
            <person name="Duerre P."/>
            <person name="Daniel R."/>
        </authorList>
    </citation>
    <scope>NUCLEOTIDE SEQUENCE [LARGE SCALE GENOMIC DNA]</scope>
    <source>
        <strain evidence="9 10">VJag</strain>
    </source>
</reference>
<dbReference type="PANTHER" id="PTHR30472">
    <property type="entry name" value="FERRIC ENTEROBACTIN TRANSPORT SYSTEM PERMEASE PROTEIN"/>
    <property type="match status" value="1"/>
</dbReference>
<dbReference type="PANTHER" id="PTHR30472:SF24">
    <property type="entry name" value="FERRIC ENTEROBACTIN TRANSPORT SYSTEM PERMEASE PROTEIN FEPG"/>
    <property type="match status" value="1"/>
</dbReference>
<dbReference type="SUPFAM" id="SSF81345">
    <property type="entry name" value="ABC transporter involved in vitamin B12 uptake, BtuC"/>
    <property type="match status" value="1"/>
</dbReference>
<feature type="transmembrane region" description="Helical" evidence="8">
    <location>
        <begin position="37"/>
        <end position="56"/>
    </location>
</feature>
<keyword evidence="7 8" id="KW-0472">Membrane</keyword>
<proteinExistence type="inferred from homology"/>
<dbReference type="InterPro" id="IPR000522">
    <property type="entry name" value="ABC_transptr_permease_BtuC"/>
</dbReference>
<feature type="transmembrane region" description="Helical" evidence="8">
    <location>
        <begin position="302"/>
        <end position="325"/>
    </location>
</feature>
<dbReference type="Gene3D" id="1.10.3470.10">
    <property type="entry name" value="ABC transporter involved in vitamin B12 uptake, BtuC"/>
    <property type="match status" value="1"/>
</dbReference>
<evidence type="ECO:0000256" key="6">
    <source>
        <dbReference type="ARBA" id="ARBA00022989"/>
    </source>
</evidence>
<protein>
    <submittedName>
        <fullName evidence="9">Putative siderophore transport system permease protein YfhA</fullName>
    </submittedName>
</protein>
<name>A0A163Q2W1_9CELL</name>
<dbReference type="GO" id="GO:0033214">
    <property type="term" value="P:siderophore-iron import into cell"/>
    <property type="evidence" value="ECO:0007669"/>
    <property type="project" value="TreeGrafter"/>
</dbReference>
<dbReference type="AlphaFoldDB" id="A0A163Q2W1"/>
<organism evidence="9 10">
    <name type="scientific">Oerskovia enterophila</name>
    <dbReference type="NCBI Taxonomy" id="43678"/>
    <lineage>
        <taxon>Bacteria</taxon>
        <taxon>Bacillati</taxon>
        <taxon>Actinomycetota</taxon>
        <taxon>Actinomycetes</taxon>
        <taxon>Micrococcales</taxon>
        <taxon>Cellulomonadaceae</taxon>
        <taxon>Oerskovia</taxon>
    </lineage>
</organism>
<keyword evidence="6 8" id="KW-1133">Transmembrane helix</keyword>
<evidence type="ECO:0000256" key="2">
    <source>
        <dbReference type="ARBA" id="ARBA00007935"/>
    </source>
</evidence>
<feature type="transmembrane region" description="Helical" evidence="8">
    <location>
        <begin position="219"/>
        <end position="237"/>
    </location>
</feature>
<sequence length="359" mass="36263">MSAPTTVPRGLPDGAAHPGVDVARASRHRGRAREARLVTGLSVALVVLAAVGLTLGDAAVPLSGILDTVLGRADVLTQFVIVELRLPRLLTALVVGAALGLSGALFQSIVRNPLASPDIIGITQSASAAGVVGVVVLGISGLALTGLVLAGSLVAAVAIYLLAWRGGVAGYRLVLIGIGVAALCMSVVSWVLTTSDVRDAQAALVWITGSLARSDWSTLNPLLICFAVLVPLTAFLAPRLRSLELGDDAAAALGIRVERSRLLLILVAVGLAGSAVAVVGPVAFVALVAAPIARRTLGDGRLALVPAALVGALLVLGSDLVAQFAIPDVTLPVGVVTGIVGAPYLLWLLVRTNRSGRGG</sequence>
<dbReference type="RefSeq" id="WP_082849218.1">
    <property type="nucleotide sequence ID" value="NZ_LRIE01000084.1"/>
</dbReference>
<comment type="subcellular location">
    <subcellularLocation>
        <location evidence="1">Cell membrane</location>
        <topology evidence="1">Multi-pass membrane protein</topology>
    </subcellularLocation>
</comment>
<comment type="similarity">
    <text evidence="2">Belongs to the binding-protein-dependent transport system permease family. FecCD subfamily.</text>
</comment>
<feature type="transmembrane region" description="Helical" evidence="8">
    <location>
        <begin position="331"/>
        <end position="350"/>
    </location>
</feature>
<dbReference type="Pfam" id="PF01032">
    <property type="entry name" value="FecCD"/>
    <property type="match status" value="1"/>
</dbReference>
<dbReference type="OrthoDB" id="4455417at2"/>
<dbReference type="GO" id="GO:0022857">
    <property type="term" value="F:transmembrane transporter activity"/>
    <property type="evidence" value="ECO:0007669"/>
    <property type="project" value="InterPro"/>
</dbReference>
<dbReference type="PATRIC" id="fig|43678.3.peg.3747"/>
<evidence type="ECO:0000256" key="4">
    <source>
        <dbReference type="ARBA" id="ARBA00022475"/>
    </source>
</evidence>
<keyword evidence="4" id="KW-1003">Cell membrane</keyword>
<feature type="transmembrane region" description="Helical" evidence="8">
    <location>
        <begin position="89"/>
        <end position="110"/>
    </location>
</feature>
<evidence type="ECO:0000313" key="9">
    <source>
        <dbReference type="EMBL" id="KZM33744.1"/>
    </source>
</evidence>
<feature type="transmembrane region" description="Helical" evidence="8">
    <location>
        <begin position="131"/>
        <end position="163"/>
    </location>
</feature>
<evidence type="ECO:0000256" key="5">
    <source>
        <dbReference type="ARBA" id="ARBA00022692"/>
    </source>
</evidence>
<keyword evidence="3" id="KW-0813">Transport</keyword>
<dbReference type="CDD" id="cd06550">
    <property type="entry name" value="TM_ABC_iron-siderophores_like"/>
    <property type="match status" value="1"/>
</dbReference>
<comment type="caution">
    <text evidence="9">The sequence shown here is derived from an EMBL/GenBank/DDBJ whole genome shotgun (WGS) entry which is preliminary data.</text>
</comment>
<feature type="transmembrane region" description="Helical" evidence="8">
    <location>
        <begin position="169"/>
        <end position="192"/>
    </location>
</feature>
<evidence type="ECO:0000256" key="7">
    <source>
        <dbReference type="ARBA" id="ARBA00023136"/>
    </source>
</evidence>
<dbReference type="STRING" id="43678.OJAG_35830"/>
<evidence type="ECO:0000256" key="8">
    <source>
        <dbReference type="SAM" id="Phobius"/>
    </source>
</evidence>
<evidence type="ECO:0000256" key="3">
    <source>
        <dbReference type="ARBA" id="ARBA00022448"/>
    </source>
</evidence>
<keyword evidence="5 8" id="KW-0812">Transmembrane</keyword>
<dbReference type="InterPro" id="IPR037294">
    <property type="entry name" value="ABC_BtuC-like"/>
</dbReference>
<accession>A0A163Q2W1</accession>
<dbReference type="FunFam" id="1.10.3470.10:FF:000001">
    <property type="entry name" value="Vitamin B12 ABC transporter permease BtuC"/>
    <property type="match status" value="1"/>
</dbReference>
<evidence type="ECO:0000313" key="10">
    <source>
        <dbReference type="Proteomes" id="UP000076447"/>
    </source>
</evidence>
<dbReference type="GO" id="GO:0005886">
    <property type="term" value="C:plasma membrane"/>
    <property type="evidence" value="ECO:0007669"/>
    <property type="project" value="UniProtKB-SubCell"/>
</dbReference>
<dbReference type="Proteomes" id="UP000076447">
    <property type="component" value="Unassembled WGS sequence"/>
</dbReference>
<evidence type="ECO:0000256" key="1">
    <source>
        <dbReference type="ARBA" id="ARBA00004651"/>
    </source>
</evidence>
<gene>
    <name evidence="9" type="primary">yfhA</name>
    <name evidence="9" type="ORF">OJAG_35830</name>
</gene>